<protein>
    <submittedName>
        <fullName evidence="3">FAD-dependent oxidoreductase</fullName>
    </submittedName>
</protein>
<reference evidence="3 4" key="1">
    <citation type="submission" date="2024-09" db="EMBL/GenBank/DDBJ databases">
        <authorList>
            <person name="Sun Q."/>
            <person name="Mori K."/>
        </authorList>
    </citation>
    <scope>NUCLEOTIDE SEQUENCE [LARGE SCALE GENOMIC DNA]</scope>
    <source>
        <strain evidence="3 4">CGMCC 1.15906</strain>
    </source>
</reference>
<evidence type="ECO:0000256" key="1">
    <source>
        <dbReference type="SAM" id="MobiDB-lite"/>
    </source>
</evidence>
<dbReference type="InterPro" id="IPR036188">
    <property type="entry name" value="FAD/NAD-bd_sf"/>
</dbReference>
<feature type="compositionally biased region" description="Basic and acidic residues" evidence="1">
    <location>
        <begin position="1"/>
        <end position="10"/>
    </location>
</feature>
<evidence type="ECO:0000259" key="2">
    <source>
        <dbReference type="Pfam" id="PF01593"/>
    </source>
</evidence>
<organism evidence="3 4">
    <name type="scientific">Kribbella deserti</name>
    <dbReference type="NCBI Taxonomy" id="1926257"/>
    <lineage>
        <taxon>Bacteria</taxon>
        <taxon>Bacillati</taxon>
        <taxon>Actinomycetota</taxon>
        <taxon>Actinomycetes</taxon>
        <taxon>Propionibacteriales</taxon>
        <taxon>Kribbellaceae</taxon>
        <taxon>Kribbella</taxon>
    </lineage>
</organism>
<keyword evidence="4" id="KW-1185">Reference proteome</keyword>
<proteinExistence type="predicted"/>
<evidence type="ECO:0000313" key="4">
    <source>
        <dbReference type="Proteomes" id="UP001589890"/>
    </source>
</evidence>
<dbReference type="PANTHER" id="PTHR42923:SF43">
    <property type="entry name" value="AMINE OXIDASE"/>
    <property type="match status" value="1"/>
</dbReference>
<feature type="region of interest" description="Disordered" evidence="1">
    <location>
        <begin position="1"/>
        <end position="22"/>
    </location>
</feature>
<sequence>MVDRRMERHAPPPPSASADPEVPRRVAVVGGGIAGLTAATGLVERGIDVELIEREHYLGGRVGAWPEQLPDGTPVTMSRGFHAFFRQYYNLRGLLRRTDPHLDRLVGVDDYPLIDAFGRRDTFEGLPQRPPWNAIAFALRSPTFDWRDLLRLNAKAALPLARVEVPGTYDLLDDVDAASFLASINFPPAARHLAFEVFSRSFFARPEDLSAAELAVMFHLYFLGSSEGLLFDVPNDTFEAALWGPLATYLTDAGARLSLGTSIAAIEPGGDRRYRLHESSGAYRDVDAVVLATDLRGLQKLVAWSPGLGTPDWRDRIAALRSAPPFLVHRLWLDQPVATDRPAFLGTGGWGALDNVSVLNRYEREARAWADRHGGAVVELHAYAAEMGSAADSDALAKELEGLLHKVYPETQTATVVGTLSQWRDDCPLFSPGSFRDRPTVQTPDPQLVLAGDGIRIDLPVALMERAATTGWHAANLLLSRFGRRGHDLCTVPTTARIRALRLLKPSRDKEYER</sequence>
<dbReference type="PANTHER" id="PTHR42923">
    <property type="entry name" value="PROTOPORPHYRINOGEN OXIDASE"/>
    <property type="match status" value="1"/>
</dbReference>
<evidence type="ECO:0000313" key="3">
    <source>
        <dbReference type="EMBL" id="MFC0626455.1"/>
    </source>
</evidence>
<feature type="domain" description="Amine oxidase" evidence="2">
    <location>
        <begin position="33"/>
        <end position="478"/>
    </location>
</feature>
<dbReference type="InterPro" id="IPR050464">
    <property type="entry name" value="Zeta_carotene_desat/Oxidored"/>
</dbReference>
<dbReference type="Gene3D" id="3.50.50.60">
    <property type="entry name" value="FAD/NAD(P)-binding domain"/>
    <property type="match status" value="1"/>
</dbReference>
<dbReference type="Proteomes" id="UP001589890">
    <property type="component" value="Unassembled WGS sequence"/>
</dbReference>
<name>A0ABV6QPJ3_9ACTN</name>
<dbReference type="Pfam" id="PF01593">
    <property type="entry name" value="Amino_oxidase"/>
    <property type="match status" value="1"/>
</dbReference>
<dbReference type="EMBL" id="JBHLTC010000026">
    <property type="protein sequence ID" value="MFC0626455.1"/>
    <property type="molecule type" value="Genomic_DNA"/>
</dbReference>
<dbReference type="RefSeq" id="WP_380049997.1">
    <property type="nucleotide sequence ID" value="NZ_JBHLTC010000026.1"/>
</dbReference>
<gene>
    <name evidence="3" type="ORF">ACFFGN_20415</name>
</gene>
<accession>A0ABV6QPJ3</accession>
<comment type="caution">
    <text evidence="3">The sequence shown here is derived from an EMBL/GenBank/DDBJ whole genome shotgun (WGS) entry which is preliminary data.</text>
</comment>
<dbReference type="SUPFAM" id="SSF51905">
    <property type="entry name" value="FAD/NAD(P)-binding domain"/>
    <property type="match status" value="1"/>
</dbReference>
<dbReference type="InterPro" id="IPR002937">
    <property type="entry name" value="Amino_oxidase"/>
</dbReference>